<dbReference type="PANTHER" id="PTHR32432:SF13">
    <property type="entry name" value="ETHANOLAMINE AMMONIA-LYASE REACTIVASE EUTA"/>
    <property type="match status" value="1"/>
</dbReference>
<dbReference type="InterPro" id="IPR043129">
    <property type="entry name" value="ATPase_NBD"/>
</dbReference>
<dbReference type="Proteomes" id="UP000465601">
    <property type="component" value="Unassembled WGS sequence"/>
</dbReference>
<protein>
    <submittedName>
        <fullName evidence="1">Ethanolamine ammonia-lyase reactivating factor EutA</fullName>
    </submittedName>
</protein>
<dbReference type="PIRSF" id="PIRSF012293">
    <property type="entry name" value="EutA"/>
    <property type="match status" value="1"/>
</dbReference>
<dbReference type="InterPro" id="IPR009377">
    <property type="entry name" value="EutA"/>
</dbReference>
<dbReference type="SUPFAM" id="SSF53067">
    <property type="entry name" value="Actin-like ATPase domain"/>
    <property type="match status" value="1"/>
</dbReference>
<dbReference type="OrthoDB" id="1542at2"/>
<accession>A0A833MCJ8</accession>
<keyword evidence="2" id="KW-1185">Reference proteome</keyword>
<dbReference type="Pfam" id="PF06277">
    <property type="entry name" value="EutA"/>
    <property type="match status" value="1"/>
</dbReference>
<evidence type="ECO:0000313" key="2">
    <source>
        <dbReference type="Proteomes" id="UP000465601"/>
    </source>
</evidence>
<keyword evidence="1" id="KW-0456">Lyase</keyword>
<comment type="caution">
    <text evidence="1">The sequence shown here is derived from an EMBL/GenBank/DDBJ whole genome shotgun (WGS) entry which is preliminary data.</text>
</comment>
<dbReference type="GO" id="GO:0016829">
    <property type="term" value="F:lyase activity"/>
    <property type="evidence" value="ECO:0007669"/>
    <property type="project" value="UniProtKB-KW"/>
</dbReference>
<reference evidence="1 2" key="1">
    <citation type="submission" date="2019-10" db="EMBL/GenBank/DDBJ databases">
        <title>Alkaliphilus serpentinus sp. nov. and Alkaliphilus pronyensis sp. nov., two novel anaerobic alkaliphilic species isolated from the serpentinized-hosted hydrothermal field of the Prony Bay (New Caledonia).</title>
        <authorList>
            <person name="Postec A."/>
        </authorList>
    </citation>
    <scope>NUCLEOTIDE SEQUENCE [LARGE SCALE GENOMIC DNA]</scope>
    <source>
        <strain evidence="1 2">LacT</strain>
    </source>
</reference>
<dbReference type="AlphaFoldDB" id="A0A833MCJ8"/>
<dbReference type="InterPro" id="IPR050696">
    <property type="entry name" value="FtsA/MreB"/>
</dbReference>
<gene>
    <name evidence="1" type="primary">eutA</name>
    <name evidence="1" type="ORF">F8153_14995</name>
</gene>
<proteinExistence type="predicted"/>
<organism evidence="1 2">
    <name type="scientific">Alkaliphilus serpentinus</name>
    <dbReference type="NCBI Taxonomy" id="1482731"/>
    <lineage>
        <taxon>Bacteria</taxon>
        <taxon>Bacillati</taxon>
        <taxon>Bacillota</taxon>
        <taxon>Clostridia</taxon>
        <taxon>Peptostreptococcales</taxon>
        <taxon>Natronincolaceae</taxon>
        <taxon>Alkaliphilus</taxon>
    </lineage>
</organism>
<dbReference type="Gene3D" id="3.30.420.40">
    <property type="match status" value="1"/>
</dbReference>
<dbReference type="EMBL" id="WBZB01000063">
    <property type="protein sequence ID" value="KAB3525598.1"/>
    <property type="molecule type" value="Genomic_DNA"/>
</dbReference>
<dbReference type="PANTHER" id="PTHR32432">
    <property type="entry name" value="CELL DIVISION PROTEIN FTSA-RELATED"/>
    <property type="match status" value="1"/>
</dbReference>
<name>A0A833MCJ8_9FIRM</name>
<dbReference type="RefSeq" id="WP_151867165.1">
    <property type="nucleotide sequence ID" value="NZ_WBZB01000063.1"/>
</dbReference>
<sequence length="471" mass="51288">MREEIFSTGIDIGTSTTQVVFSRIVIENIASVASVPRISIIDKEIIYRSPIYFTPLLSLTQIDGEGVRQIVEEEFKKAGLKTEAISTGAVIITGETARKENASRVVNVLGDLAGDFVVATAGPDLEAIIAGKGAGAEKLSRQKGCTVMNMDIGGGTTNIAVFKNGEIIDTSCLDIGGRLIKLDLTTEKFLYISPKIQRLAKGLGIKIEAGLKVKERELAMITKAMANILEEAVGIKAKSEDYTKLLTTKDLKGGYPIDIITFSGGVADYIYNSKETETYKYGDIGILLGKAIKASELTTRIQTVKPVETLNATVVGAGAHSMELSGSTITFTQNVFPLKNIPIIKVNQREKLSEIIQEKMKWFCVENRIQQVAIALKGKQNPSFLEVQQMGDWLITGIGDLLEELQQLIVVIENDMAKVLGHTLYRQLEYKKAVICIDGINVDNGDYIDIGKPLANGRVVPVVIKTLVFNS</sequence>
<evidence type="ECO:0000313" key="1">
    <source>
        <dbReference type="EMBL" id="KAB3525598.1"/>
    </source>
</evidence>
<dbReference type="NCBIfam" id="NF007992">
    <property type="entry name" value="PRK10719.1-3"/>
    <property type="match status" value="1"/>
</dbReference>